<proteinExistence type="predicted"/>
<dbReference type="Pfam" id="PF18939">
    <property type="entry name" value="DUF5686"/>
    <property type="match status" value="2"/>
</dbReference>
<dbReference type="InterPro" id="IPR043741">
    <property type="entry name" value="DUF5686"/>
</dbReference>
<evidence type="ECO:0000313" key="2">
    <source>
        <dbReference type="Proteomes" id="UP000030121"/>
    </source>
</evidence>
<accession>A0A0A2MG55</accession>
<organism evidence="1 2">
    <name type="scientific">Flavobacterium suncheonense GH29-5 = DSM 17707</name>
    <dbReference type="NCBI Taxonomy" id="1121899"/>
    <lineage>
        <taxon>Bacteria</taxon>
        <taxon>Pseudomonadati</taxon>
        <taxon>Bacteroidota</taxon>
        <taxon>Flavobacteriia</taxon>
        <taxon>Flavobacteriales</taxon>
        <taxon>Flavobacteriaceae</taxon>
        <taxon>Flavobacterium</taxon>
    </lineage>
</organism>
<sequence length="827" mass="95663">MCFLFCIFSNAQNTVSGSVRNENNNKPLAFATVRLSDGKTVIVDVDGKFTIENTKGLDHFSVSYSGFETVSVPLEPGKKFYTVKLREKATEISELIIGGNPAPGIVKKAIEKKYYNDPKRRLASFQFKTYNKLIVTANPDSISGKIDSVFLYEKIGSRLLKLDSSDYKFKKIIQKQHLYQTEKVSEFRFNQKEGLKETIIAARMAGFKQPIYEYISLKLQSFSDYNNRIQLFENKYISPVSDESLKHYNFKILDTVFIGTRKVFMIHFKDKKQSKKAKLEGILYIDKETHAITKSIYRIKSVLDISATTYYTYDKEEDLWFPERQSLKIVKGNKKGDIKILGETIRFSQEDEAENKNPKKKEASDFVYILSESKNSEVEFNVPVQIRHRYVGIEIREEAISRNEHFWVPYRKDSLDVRSIVTYSALDSLVTKERYEQKIQLGRKVINGFFPLGPVDMDLRYLIKYNNYEGFRFGAGGVTNDRFSKFMRLEGYGAYGLKDKAFKYSLGTATRLGKFSNTWIGVSYTDDVQEIASTSFEVDKRKFRLYDPRPLNLTTFFSHQTWKGYVESRLIPKTESVWQLSHSYIDPKFGYFFDVGDKILSSFRITMATASLQWNPFSVYMQTPNGRIETEKGYPKFTFQFSQTLPGVLQNDVDFGKLDFRAEYEKKYLDGQKTSLLFQGGFAYGDAPITHLFSIAPNSLDKDAILQRFNISGKNSFETMRFNEFFSDEYAAFHFKHAFRKIKLFNQIKPIPVLVTRMAWGNMQDKGKHSGANFNTLENGYFESGLEVNNIYKGLGLSGFYRYGYYQLPRFDDNISLKLTFVLDLGF</sequence>
<dbReference type="SUPFAM" id="SSF49464">
    <property type="entry name" value="Carboxypeptidase regulatory domain-like"/>
    <property type="match status" value="1"/>
</dbReference>
<dbReference type="EMBL" id="JRLW01000002">
    <property type="protein sequence ID" value="KGO90448.1"/>
    <property type="molecule type" value="Genomic_DNA"/>
</dbReference>
<dbReference type="STRING" id="1121899.GCA_000430025_01604"/>
<dbReference type="InterPro" id="IPR008969">
    <property type="entry name" value="CarboxyPept-like_regulatory"/>
</dbReference>
<keyword evidence="2" id="KW-1185">Reference proteome</keyword>
<protein>
    <submittedName>
        <fullName evidence="1">Membrane protein</fullName>
    </submittedName>
</protein>
<dbReference type="Pfam" id="PF13715">
    <property type="entry name" value="CarbopepD_reg_2"/>
    <property type="match status" value="1"/>
</dbReference>
<evidence type="ECO:0000313" key="1">
    <source>
        <dbReference type="EMBL" id="KGO90448.1"/>
    </source>
</evidence>
<dbReference type="Gene3D" id="2.60.40.1120">
    <property type="entry name" value="Carboxypeptidase-like, regulatory domain"/>
    <property type="match status" value="1"/>
</dbReference>
<dbReference type="Proteomes" id="UP000030121">
    <property type="component" value="Unassembled WGS sequence"/>
</dbReference>
<dbReference type="AlphaFoldDB" id="A0A0A2MG55"/>
<dbReference type="OrthoDB" id="604691at2"/>
<dbReference type="eggNOG" id="COG4775">
    <property type="taxonomic scope" value="Bacteria"/>
</dbReference>
<gene>
    <name evidence="1" type="ORF">Q764_02535</name>
</gene>
<comment type="caution">
    <text evidence="1">The sequence shown here is derived from an EMBL/GenBank/DDBJ whole genome shotgun (WGS) entry which is preliminary data.</text>
</comment>
<reference evidence="1 2" key="1">
    <citation type="submission" date="2013-09" db="EMBL/GenBank/DDBJ databases">
        <authorList>
            <person name="Zeng Z."/>
            <person name="Chen C."/>
        </authorList>
    </citation>
    <scope>NUCLEOTIDE SEQUENCE [LARGE SCALE GENOMIC DNA]</scope>
    <source>
        <strain evidence="1 2">GH29-5</strain>
    </source>
</reference>
<name>A0A0A2MG55_9FLAO</name>